<dbReference type="GO" id="GO:0004408">
    <property type="term" value="F:holocytochrome-c synthase activity"/>
    <property type="evidence" value="ECO:0007669"/>
    <property type="project" value="UniProtKB-EC"/>
</dbReference>
<dbReference type="GO" id="GO:0005743">
    <property type="term" value="C:mitochondrial inner membrane"/>
    <property type="evidence" value="ECO:0007669"/>
    <property type="project" value="UniProtKB-SubCell"/>
</dbReference>
<keyword evidence="7 11" id="KW-0496">Mitochondrion</keyword>
<dbReference type="OrthoDB" id="4243at2759"/>
<dbReference type="RefSeq" id="XP_018335852.1">
    <property type="nucleotide sequence ID" value="XM_018480350.1"/>
</dbReference>
<evidence type="ECO:0000256" key="11">
    <source>
        <dbReference type="RuleBase" id="RU363130"/>
    </source>
</evidence>
<keyword evidence="9 11" id="KW-0456">Lyase</keyword>
<reference evidence="13 14" key="1">
    <citation type="submission" date="2025-04" db="UniProtKB">
        <authorList>
            <consortium name="RefSeq"/>
        </authorList>
    </citation>
    <scope>IDENTIFICATION</scope>
    <source>
        <tissue evidence="13 14">Entire body</tissue>
    </source>
</reference>
<dbReference type="GeneID" id="108744534"/>
<evidence type="ECO:0000256" key="4">
    <source>
        <dbReference type="ARBA" id="ARBA00022723"/>
    </source>
</evidence>
<evidence type="ECO:0000256" key="9">
    <source>
        <dbReference type="ARBA" id="ARBA00023239"/>
    </source>
</evidence>
<sequence>MGTILSIAETTAIDISTTAKQKERNISYSSENVSVDLLTSNTKQQKAIPSECPMHKASNVSECPVQHGGGEINPLNMMPNGNQNRSPGQPFPLSTERQLSSIPKAIVKKGETPYWEYPSAQMFWNAMLRKGWRWKQDDLKPADMESIIKIHNMNNERAWQEILTWERALHGKECYNPKLKSFGGKSTDYSPKAMINWLLGSDLPFDRHDWIVDRCGKDVKYVIDYYSSSKDPNKLPYAILDVRLALNR</sequence>
<keyword evidence="3 11" id="KW-0349">Heme</keyword>
<dbReference type="KEGG" id="apln:108744534"/>
<evidence type="ECO:0000313" key="12">
    <source>
        <dbReference type="Proteomes" id="UP000192223"/>
    </source>
</evidence>
<evidence type="ECO:0000256" key="10">
    <source>
        <dbReference type="ARBA" id="ARBA00023944"/>
    </source>
</evidence>
<dbReference type="STRING" id="224129.A0A1W4XST9"/>
<comment type="catalytic activity">
    <reaction evidence="10">
        <text>holo-[cytochrome c] = apo-[cytochrome c] + heme b</text>
        <dbReference type="Rhea" id="RHEA:22648"/>
        <dbReference type="Rhea" id="RHEA-COMP:10725"/>
        <dbReference type="Rhea" id="RHEA-COMP:10726"/>
        <dbReference type="ChEBI" id="CHEBI:29950"/>
        <dbReference type="ChEBI" id="CHEBI:60344"/>
        <dbReference type="ChEBI" id="CHEBI:83739"/>
        <dbReference type="EC" id="4.4.1.17"/>
    </reaction>
    <physiologicalReaction direction="right-to-left" evidence="10">
        <dbReference type="Rhea" id="RHEA:22650"/>
    </physiologicalReaction>
</comment>
<protein>
    <recommendedName>
        <fullName evidence="11">Holocytochrome c-type synthase</fullName>
        <ecNumber evidence="11">4.4.1.17</ecNumber>
    </recommendedName>
</protein>
<dbReference type="PANTHER" id="PTHR12743">
    <property type="entry name" value="CYTOCHROME C1 HEME LYASE"/>
    <property type="match status" value="1"/>
</dbReference>
<dbReference type="EC" id="4.4.1.17" evidence="11"/>
<keyword evidence="8 11" id="KW-0472">Membrane</keyword>
<dbReference type="GO" id="GO:0046872">
    <property type="term" value="F:metal ion binding"/>
    <property type="evidence" value="ECO:0007669"/>
    <property type="project" value="UniProtKB-KW"/>
</dbReference>
<comment type="function">
    <text evidence="11">Lyase that catalyzes the covalent linking of the heme group to the cytochrome C apoprotein to produce the mature functional cytochrome.</text>
</comment>
<keyword evidence="6 11" id="KW-0408">Iron</keyword>
<accession>A0A1W4XST9</accession>
<dbReference type="Proteomes" id="UP000192223">
    <property type="component" value="Unplaced"/>
</dbReference>
<name>A0A1W4XST9_AGRPL</name>
<dbReference type="PROSITE" id="PS00822">
    <property type="entry name" value="CYTO_HEME_LYASE_2"/>
    <property type="match status" value="1"/>
</dbReference>
<evidence type="ECO:0000313" key="13">
    <source>
        <dbReference type="RefSeq" id="XP_018335850.1"/>
    </source>
</evidence>
<evidence type="ECO:0000313" key="14">
    <source>
        <dbReference type="RefSeq" id="XP_018335852.1"/>
    </source>
</evidence>
<evidence type="ECO:0000256" key="3">
    <source>
        <dbReference type="ARBA" id="ARBA00022617"/>
    </source>
</evidence>
<evidence type="ECO:0000256" key="7">
    <source>
        <dbReference type="ARBA" id="ARBA00023128"/>
    </source>
</evidence>
<evidence type="ECO:0000256" key="5">
    <source>
        <dbReference type="ARBA" id="ARBA00022792"/>
    </source>
</evidence>
<gene>
    <name evidence="14" type="primary">LOC108744534</name>
    <name evidence="13" type="synonym">LOC108744532</name>
</gene>
<keyword evidence="12" id="KW-1185">Reference proteome</keyword>
<dbReference type="PANTHER" id="PTHR12743:SF0">
    <property type="entry name" value="HOLOCYTOCHROME C-TYPE SYNTHASE"/>
    <property type="match status" value="1"/>
</dbReference>
<dbReference type="RefSeq" id="XP_018335850.1">
    <property type="nucleotide sequence ID" value="XM_018480348.1"/>
</dbReference>
<proteinExistence type="inferred from homology"/>
<keyword evidence="4 11" id="KW-0479">Metal-binding</keyword>
<evidence type="ECO:0000256" key="2">
    <source>
        <dbReference type="ARBA" id="ARBA00007255"/>
    </source>
</evidence>
<comment type="subcellular location">
    <subcellularLocation>
        <location evidence="1 11">Mitochondrion inner membrane</location>
    </subcellularLocation>
</comment>
<evidence type="ECO:0000256" key="1">
    <source>
        <dbReference type="ARBA" id="ARBA00004273"/>
    </source>
</evidence>
<dbReference type="Pfam" id="PF01265">
    <property type="entry name" value="Cyto_heme_lyase"/>
    <property type="match status" value="1"/>
</dbReference>
<dbReference type="AlphaFoldDB" id="A0A1W4XST9"/>
<organism evidence="12 14">
    <name type="scientific">Agrilus planipennis</name>
    <name type="common">Emerald ash borer</name>
    <name type="synonym">Agrilus marcopoli</name>
    <dbReference type="NCBI Taxonomy" id="224129"/>
    <lineage>
        <taxon>Eukaryota</taxon>
        <taxon>Metazoa</taxon>
        <taxon>Ecdysozoa</taxon>
        <taxon>Arthropoda</taxon>
        <taxon>Hexapoda</taxon>
        <taxon>Insecta</taxon>
        <taxon>Pterygota</taxon>
        <taxon>Neoptera</taxon>
        <taxon>Endopterygota</taxon>
        <taxon>Coleoptera</taxon>
        <taxon>Polyphaga</taxon>
        <taxon>Elateriformia</taxon>
        <taxon>Buprestoidea</taxon>
        <taxon>Buprestidae</taxon>
        <taxon>Agrilinae</taxon>
        <taxon>Agrilus</taxon>
    </lineage>
</organism>
<comment type="similarity">
    <text evidence="2 11">Belongs to the cytochrome c-type heme lyase family.</text>
</comment>
<dbReference type="InterPro" id="IPR000511">
    <property type="entry name" value="Holocyt_c/c1_synthase"/>
</dbReference>
<dbReference type="KEGG" id="apln:108744532"/>
<dbReference type="GeneID" id="108744532"/>
<evidence type="ECO:0000256" key="8">
    <source>
        <dbReference type="ARBA" id="ARBA00023136"/>
    </source>
</evidence>
<keyword evidence="5 11" id="KW-0999">Mitochondrion inner membrane</keyword>
<evidence type="ECO:0000256" key="6">
    <source>
        <dbReference type="ARBA" id="ARBA00023004"/>
    </source>
</evidence>
<dbReference type="PROSITE" id="PS00821">
    <property type="entry name" value="CYTO_HEME_LYASE_1"/>
    <property type="match status" value="1"/>
</dbReference>